<keyword evidence="2" id="KW-1185">Reference proteome</keyword>
<dbReference type="Proteomes" id="UP000728032">
    <property type="component" value="Unassembled WGS sequence"/>
</dbReference>
<feature type="non-terminal residue" evidence="1">
    <location>
        <position position="1"/>
    </location>
</feature>
<accession>A0A7R9MUM0</accession>
<reference evidence="1" key="1">
    <citation type="submission" date="2020-11" db="EMBL/GenBank/DDBJ databases">
        <authorList>
            <person name="Tran Van P."/>
        </authorList>
    </citation>
    <scope>NUCLEOTIDE SEQUENCE</scope>
</reference>
<proteinExistence type="predicted"/>
<dbReference type="AlphaFoldDB" id="A0A7R9MUM0"/>
<protein>
    <submittedName>
        <fullName evidence="1">Uncharacterized protein</fullName>
    </submittedName>
</protein>
<gene>
    <name evidence="1" type="ORF">ONB1V03_LOCUS22950</name>
</gene>
<dbReference type="EMBL" id="OC969530">
    <property type="protein sequence ID" value="CAD7666564.1"/>
    <property type="molecule type" value="Genomic_DNA"/>
</dbReference>
<evidence type="ECO:0000313" key="2">
    <source>
        <dbReference type="Proteomes" id="UP000728032"/>
    </source>
</evidence>
<name>A0A7R9MUM0_9ACAR</name>
<dbReference type="EMBL" id="CAJPVJ010054705">
    <property type="protein sequence ID" value="CAG2183530.1"/>
    <property type="molecule type" value="Genomic_DNA"/>
</dbReference>
<dbReference type="Gene3D" id="3.80.10.10">
    <property type="entry name" value="Ribonuclease Inhibitor"/>
    <property type="match status" value="1"/>
</dbReference>
<organism evidence="1">
    <name type="scientific">Oppiella nova</name>
    <dbReference type="NCBI Taxonomy" id="334625"/>
    <lineage>
        <taxon>Eukaryota</taxon>
        <taxon>Metazoa</taxon>
        <taxon>Ecdysozoa</taxon>
        <taxon>Arthropoda</taxon>
        <taxon>Chelicerata</taxon>
        <taxon>Arachnida</taxon>
        <taxon>Acari</taxon>
        <taxon>Acariformes</taxon>
        <taxon>Sarcoptiformes</taxon>
        <taxon>Oribatida</taxon>
        <taxon>Brachypylina</taxon>
        <taxon>Oppioidea</taxon>
        <taxon>Oppiidae</taxon>
        <taxon>Oppiella</taxon>
    </lineage>
</organism>
<dbReference type="SUPFAM" id="SSF52047">
    <property type="entry name" value="RNI-like"/>
    <property type="match status" value="1"/>
</dbReference>
<feature type="non-terminal residue" evidence="1">
    <location>
        <position position="92"/>
    </location>
</feature>
<evidence type="ECO:0000313" key="1">
    <source>
        <dbReference type="EMBL" id="CAD7666564.1"/>
    </source>
</evidence>
<sequence>KLEKLSISFCLQVSGASLQKLTKNFRTLSINTNDMTPDLVKYGAFGQLTKLTELVFDCTSLNLSDHELVKILEGCHQLKSIFIRYEHTKDHN</sequence>
<dbReference type="InterPro" id="IPR032675">
    <property type="entry name" value="LRR_dom_sf"/>
</dbReference>